<evidence type="ECO:0000256" key="8">
    <source>
        <dbReference type="ARBA" id="ARBA00017684"/>
    </source>
</evidence>
<accession>A0A8J6JD11</accession>
<dbReference type="PANTHER" id="PTHR43622">
    <property type="entry name" value="3-DEHYDROQUINATE SYNTHASE"/>
    <property type="match status" value="1"/>
</dbReference>
<dbReference type="InterPro" id="IPR030963">
    <property type="entry name" value="DHQ_synth_fam"/>
</dbReference>
<dbReference type="Proteomes" id="UP000661435">
    <property type="component" value="Unassembled WGS sequence"/>
</dbReference>
<comment type="subcellular location">
    <subcellularLocation>
        <location evidence="4 18">Cytoplasm</location>
    </subcellularLocation>
</comment>
<comment type="pathway">
    <text evidence="5 18">Metabolic intermediate biosynthesis; chorismate biosynthesis; chorismate from D-erythrose 4-phosphate and phosphoenolpyruvate: step 2/7.</text>
</comment>
<evidence type="ECO:0000256" key="1">
    <source>
        <dbReference type="ARBA" id="ARBA00001393"/>
    </source>
</evidence>
<dbReference type="EMBL" id="JACOPP010000008">
    <property type="protein sequence ID" value="MBC5733628.1"/>
    <property type="molecule type" value="Genomic_DNA"/>
</dbReference>
<dbReference type="InterPro" id="IPR016037">
    <property type="entry name" value="DHQ_synth_AroB"/>
</dbReference>
<evidence type="ECO:0000259" key="19">
    <source>
        <dbReference type="Pfam" id="PF01761"/>
    </source>
</evidence>
<comment type="caution">
    <text evidence="21">The sequence shown here is derived from an EMBL/GenBank/DDBJ whole genome shotgun (WGS) entry which is preliminary data.</text>
</comment>
<dbReference type="PIRSF" id="PIRSF001455">
    <property type="entry name" value="DHQ_synth"/>
    <property type="match status" value="1"/>
</dbReference>
<evidence type="ECO:0000256" key="15">
    <source>
        <dbReference type="ARBA" id="ARBA00023141"/>
    </source>
</evidence>
<evidence type="ECO:0000313" key="21">
    <source>
        <dbReference type="EMBL" id="MBC5733628.1"/>
    </source>
</evidence>
<proteinExistence type="inferred from homology"/>
<evidence type="ECO:0000256" key="6">
    <source>
        <dbReference type="ARBA" id="ARBA00005412"/>
    </source>
</evidence>
<comment type="catalytic activity">
    <reaction evidence="1 18">
        <text>7-phospho-2-dehydro-3-deoxy-D-arabino-heptonate = 3-dehydroquinate + phosphate</text>
        <dbReference type="Rhea" id="RHEA:21968"/>
        <dbReference type="ChEBI" id="CHEBI:32364"/>
        <dbReference type="ChEBI" id="CHEBI:43474"/>
        <dbReference type="ChEBI" id="CHEBI:58394"/>
        <dbReference type="EC" id="4.2.3.4"/>
    </reaction>
</comment>
<dbReference type="InterPro" id="IPR030960">
    <property type="entry name" value="DHQS/DOIS_N"/>
</dbReference>
<evidence type="ECO:0000256" key="10">
    <source>
        <dbReference type="ARBA" id="ARBA00022605"/>
    </source>
</evidence>
<dbReference type="GO" id="GO:0009073">
    <property type="term" value="P:aromatic amino acid family biosynthetic process"/>
    <property type="evidence" value="ECO:0007669"/>
    <property type="project" value="UniProtKB-KW"/>
</dbReference>
<sequence length="357" mass="37827">MKTLRVDLDARAYEIRIAPGLLDAAGEHLRGACPQAARLFVVTDSTVGPLYRGRVEKSLTSAGFRTAFHTVAAGESSKCASRLSELWESMMDFGLTRTDAVVALGGGVVGDLAGFAAATILRGVDFVQIPTTLLAQVDSSVGGKVAVDLAHGKNLAGAFWQPRLVLMDPQTLGTLDERTFADGMAEVVKYGCIFDADFYSFLEQRPSRGQVMGDIESVLHTCCDLKRKVVIEDERDTGKRMLLNFGHTLGHAYELAGGYETWTHGQAVAAGMVKAAELGERLGVTPAGTGARIAALLGCFALPVDIPCTAADYAAAVGLDKKGAGDDISVILLEAVGRAVPRRMPKAELTALLEETL</sequence>
<dbReference type="UniPathway" id="UPA00053">
    <property type="reaction ID" value="UER00085"/>
</dbReference>
<keyword evidence="15 18" id="KW-0057">Aromatic amino acid biosynthesis</keyword>
<feature type="binding site" evidence="18">
    <location>
        <position position="247"/>
    </location>
    <ligand>
        <name>Zn(2+)</name>
        <dbReference type="ChEBI" id="CHEBI:29105"/>
    </ligand>
</feature>
<dbReference type="GO" id="GO:0046872">
    <property type="term" value="F:metal ion binding"/>
    <property type="evidence" value="ECO:0007669"/>
    <property type="project" value="UniProtKB-KW"/>
</dbReference>
<feature type="binding site" evidence="18">
    <location>
        <position position="264"/>
    </location>
    <ligand>
        <name>Zn(2+)</name>
        <dbReference type="ChEBI" id="CHEBI:29105"/>
    </ligand>
</feature>
<comment type="caution">
    <text evidence="18">Lacks conserved residue(s) required for the propagation of feature annotation.</text>
</comment>
<dbReference type="FunFam" id="3.40.50.1970:FF:000007">
    <property type="entry name" value="Pentafunctional AROM polypeptide"/>
    <property type="match status" value="1"/>
</dbReference>
<dbReference type="InterPro" id="IPR050071">
    <property type="entry name" value="Dehydroquinate_synthase"/>
</dbReference>
<keyword evidence="9 18" id="KW-0963">Cytoplasm</keyword>
<dbReference type="HAMAP" id="MF_00110">
    <property type="entry name" value="DHQ_synthase"/>
    <property type="match status" value="1"/>
</dbReference>
<keyword evidence="13 18" id="KW-0862">Zinc</keyword>
<feature type="binding site" evidence="18">
    <location>
        <position position="144"/>
    </location>
    <ligand>
        <name>NAD(+)</name>
        <dbReference type="ChEBI" id="CHEBI:57540"/>
    </ligand>
</feature>
<comment type="cofactor">
    <cofactor evidence="18">
        <name>Co(2+)</name>
        <dbReference type="ChEBI" id="CHEBI:48828"/>
    </cofactor>
    <cofactor evidence="18">
        <name>Zn(2+)</name>
        <dbReference type="ChEBI" id="CHEBI:29105"/>
    </cofactor>
    <text evidence="18">Binds 1 divalent metal cation per subunit. Can use either Co(2+) or Zn(2+).</text>
</comment>
<keyword evidence="12 18" id="KW-0547">Nucleotide-binding</keyword>
<comment type="function">
    <text evidence="18">Catalyzes the conversion of 3-deoxy-D-arabino-heptulosonate 7-phosphate (DAHP) to dehydroquinate (DHQ).</text>
</comment>
<evidence type="ECO:0000256" key="17">
    <source>
        <dbReference type="ARBA" id="ARBA00023285"/>
    </source>
</evidence>
<gene>
    <name evidence="18 21" type="primary">aroB</name>
    <name evidence="21" type="ORF">H8S57_07780</name>
</gene>
<keyword evidence="10 18" id="KW-0028">Amino-acid biosynthesis</keyword>
<feature type="domain" description="3-dehydroquinate synthase C-terminal" evidence="20">
    <location>
        <begin position="183"/>
        <end position="322"/>
    </location>
</feature>
<evidence type="ECO:0000256" key="2">
    <source>
        <dbReference type="ARBA" id="ARBA00001911"/>
    </source>
</evidence>
<organism evidence="21 22">
    <name type="scientific">Lawsonibacter hominis</name>
    <dbReference type="NCBI Taxonomy" id="2763053"/>
    <lineage>
        <taxon>Bacteria</taxon>
        <taxon>Bacillati</taxon>
        <taxon>Bacillota</taxon>
        <taxon>Clostridia</taxon>
        <taxon>Eubacteriales</taxon>
        <taxon>Oscillospiraceae</taxon>
        <taxon>Lawsonibacter</taxon>
    </lineage>
</organism>
<dbReference type="SUPFAM" id="SSF56796">
    <property type="entry name" value="Dehydroquinate synthase-like"/>
    <property type="match status" value="1"/>
</dbReference>
<dbReference type="Pfam" id="PF24621">
    <property type="entry name" value="DHQS_C"/>
    <property type="match status" value="1"/>
</dbReference>
<name>A0A8J6JD11_9FIRM</name>
<comment type="cofactor">
    <cofactor evidence="3">
        <name>Zn(2+)</name>
        <dbReference type="ChEBI" id="CHEBI:29105"/>
    </cofactor>
</comment>
<evidence type="ECO:0000256" key="9">
    <source>
        <dbReference type="ARBA" id="ARBA00022490"/>
    </source>
</evidence>
<keyword evidence="11 18" id="KW-0479">Metal-binding</keyword>
<evidence type="ECO:0000256" key="16">
    <source>
        <dbReference type="ARBA" id="ARBA00023239"/>
    </source>
</evidence>
<dbReference type="PANTHER" id="PTHR43622:SF7">
    <property type="entry name" value="3-DEHYDROQUINATE SYNTHASE, CHLOROPLASTIC"/>
    <property type="match status" value="1"/>
</dbReference>
<feature type="binding site" evidence="18">
    <location>
        <begin position="131"/>
        <end position="132"/>
    </location>
    <ligand>
        <name>NAD(+)</name>
        <dbReference type="ChEBI" id="CHEBI:57540"/>
    </ligand>
</feature>
<dbReference type="GO" id="GO:0009423">
    <property type="term" value="P:chorismate biosynthetic process"/>
    <property type="evidence" value="ECO:0007669"/>
    <property type="project" value="UniProtKB-UniRule"/>
</dbReference>
<evidence type="ECO:0000256" key="12">
    <source>
        <dbReference type="ARBA" id="ARBA00022741"/>
    </source>
</evidence>
<dbReference type="CDD" id="cd08195">
    <property type="entry name" value="DHQS"/>
    <property type="match status" value="1"/>
</dbReference>
<dbReference type="EC" id="4.2.3.4" evidence="7 18"/>
<dbReference type="AlphaFoldDB" id="A0A8J6JD11"/>
<dbReference type="NCBIfam" id="TIGR01357">
    <property type="entry name" value="aroB"/>
    <property type="match status" value="1"/>
</dbReference>
<feature type="binding site" evidence="18">
    <location>
        <position position="186"/>
    </location>
    <ligand>
        <name>Zn(2+)</name>
        <dbReference type="ChEBI" id="CHEBI:29105"/>
    </ligand>
</feature>
<evidence type="ECO:0000256" key="4">
    <source>
        <dbReference type="ARBA" id="ARBA00004496"/>
    </source>
</evidence>
<keyword evidence="16 18" id="KW-0456">Lyase</keyword>
<evidence type="ECO:0000256" key="13">
    <source>
        <dbReference type="ARBA" id="ARBA00022833"/>
    </source>
</evidence>
<dbReference type="Gene3D" id="1.20.1090.10">
    <property type="entry name" value="Dehydroquinate synthase-like - alpha domain"/>
    <property type="match status" value="1"/>
</dbReference>
<comment type="cofactor">
    <cofactor evidence="2 18">
        <name>NAD(+)</name>
        <dbReference type="ChEBI" id="CHEBI:57540"/>
    </cofactor>
</comment>
<feature type="domain" description="3-dehydroquinate synthase N-terminal" evidence="19">
    <location>
        <begin position="70"/>
        <end position="181"/>
    </location>
</feature>
<evidence type="ECO:0000256" key="18">
    <source>
        <dbReference type="HAMAP-Rule" id="MF_00110"/>
    </source>
</evidence>
<evidence type="ECO:0000256" key="14">
    <source>
        <dbReference type="ARBA" id="ARBA00023027"/>
    </source>
</evidence>
<evidence type="ECO:0000256" key="3">
    <source>
        <dbReference type="ARBA" id="ARBA00001947"/>
    </source>
</evidence>
<dbReference type="InterPro" id="IPR056179">
    <property type="entry name" value="DHQS_C"/>
</dbReference>
<comment type="similarity">
    <text evidence="6 18">Belongs to the sugar phosphate cyclases superfamily. Dehydroquinate synthase family.</text>
</comment>
<feature type="binding site" evidence="18">
    <location>
        <begin position="107"/>
        <end position="111"/>
    </location>
    <ligand>
        <name>NAD(+)</name>
        <dbReference type="ChEBI" id="CHEBI:57540"/>
    </ligand>
</feature>
<keyword evidence="14 18" id="KW-0520">NAD</keyword>
<dbReference type="GO" id="GO:0008652">
    <property type="term" value="P:amino acid biosynthetic process"/>
    <property type="evidence" value="ECO:0007669"/>
    <property type="project" value="UniProtKB-KW"/>
</dbReference>
<protein>
    <recommendedName>
        <fullName evidence="8 18">3-dehydroquinate synthase</fullName>
        <shortName evidence="18">DHQS</shortName>
        <ecNumber evidence="7 18">4.2.3.4</ecNumber>
    </recommendedName>
</protein>
<evidence type="ECO:0000256" key="5">
    <source>
        <dbReference type="ARBA" id="ARBA00004661"/>
    </source>
</evidence>
<keyword evidence="17 18" id="KW-0170">Cobalt</keyword>
<evidence type="ECO:0000313" key="22">
    <source>
        <dbReference type="Proteomes" id="UP000661435"/>
    </source>
</evidence>
<evidence type="ECO:0000256" key="7">
    <source>
        <dbReference type="ARBA" id="ARBA00013031"/>
    </source>
</evidence>
<evidence type="ECO:0000256" key="11">
    <source>
        <dbReference type="ARBA" id="ARBA00022723"/>
    </source>
</evidence>
<feature type="binding site" evidence="18">
    <location>
        <begin position="171"/>
        <end position="174"/>
    </location>
    <ligand>
        <name>NAD(+)</name>
        <dbReference type="ChEBI" id="CHEBI:57540"/>
    </ligand>
</feature>
<evidence type="ECO:0000259" key="20">
    <source>
        <dbReference type="Pfam" id="PF24621"/>
    </source>
</evidence>
<feature type="binding site" evidence="18">
    <location>
        <position position="153"/>
    </location>
    <ligand>
        <name>NAD(+)</name>
        <dbReference type="ChEBI" id="CHEBI:57540"/>
    </ligand>
</feature>
<dbReference type="GO" id="GO:0000166">
    <property type="term" value="F:nucleotide binding"/>
    <property type="evidence" value="ECO:0007669"/>
    <property type="project" value="UniProtKB-KW"/>
</dbReference>
<dbReference type="Gene3D" id="3.40.50.1970">
    <property type="match status" value="1"/>
</dbReference>
<keyword evidence="22" id="KW-1185">Reference proteome</keyword>
<dbReference type="GO" id="GO:0003856">
    <property type="term" value="F:3-dehydroquinate synthase activity"/>
    <property type="evidence" value="ECO:0007669"/>
    <property type="project" value="UniProtKB-UniRule"/>
</dbReference>
<dbReference type="RefSeq" id="WP_186907520.1">
    <property type="nucleotide sequence ID" value="NZ_JACOPP010000008.1"/>
</dbReference>
<dbReference type="Pfam" id="PF01761">
    <property type="entry name" value="DHQ_synthase"/>
    <property type="match status" value="1"/>
</dbReference>
<dbReference type="GO" id="GO:0005737">
    <property type="term" value="C:cytoplasm"/>
    <property type="evidence" value="ECO:0007669"/>
    <property type="project" value="UniProtKB-SubCell"/>
</dbReference>
<reference evidence="21" key="1">
    <citation type="submission" date="2020-08" db="EMBL/GenBank/DDBJ databases">
        <title>Genome public.</title>
        <authorList>
            <person name="Liu C."/>
            <person name="Sun Q."/>
        </authorList>
    </citation>
    <scope>NUCLEOTIDE SEQUENCE</scope>
    <source>
        <strain evidence="21">NSJ-51</strain>
    </source>
</reference>